<proteinExistence type="predicted"/>
<organism evidence="2 3">
    <name type="scientific">Hyphobacterium lacteum</name>
    <dbReference type="NCBI Taxonomy" id="3116575"/>
    <lineage>
        <taxon>Bacteria</taxon>
        <taxon>Pseudomonadati</taxon>
        <taxon>Pseudomonadota</taxon>
        <taxon>Alphaproteobacteria</taxon>
        <taxon>Maricaulales</taxon>
        <taxon>Maricaulaceae</taxon>
        <taxon>Hyphobacterium</taxon>
    </lineage>
</organism>
<feature type="chain" id="PRO_5046001888" description="Polymer-forming cytoskeletal protein" evidence="1">
    <location>
        <begin position="23"/>
        <end position="244"/>
    </location>
</feature>
<keyword evidence="3" id="KW-1185">Reference proteome</keyword>
<name>A0ABU7LLY7_9PROT</name>
<dbReference type="Proteomes" id="UP001354971">
    <property type="component" value="Unassembled WGS sequence"/>
</dbReference>
<dbReference type="EMBL" id="JAZDRP010000001">
    <property type="protein sequence ID" value="MEE2524935.1"/>
    <property type="molecule type" value="Genomic_DNA"/>
</dbReference>
<feature type="signal peptide" evidence="1">
    <location>
        <begin position="1"/>
        <end position="22"/>
    </location>
</feature>
<evidence type="ECO:0008006" key="4">
    <source>
        <dbReference type="Google" id="ProtNLM"/>
    </source>
</evidence>
<evidence type="ECO:0000313" key="3">
    <source>
        <dbReference type="Proteomes" id="UP001354971"/>
    </source>
</evidence>
<dbReference type="RefSeq" id="WP_330197599.1">
    <property type="nucleotide sequence ID" value="NZ_JAZDRP010000001.1"/>
</dbReference>
<accession>A0ABU7LLY7</accession>
<protein>
    <recommendedName>
        <fullName evidence="4">Polymer-forming cytoskeletal protein</fullName>
    </recommendedName>
</protein>
<evidence type="ECO:0000256" key="1">
    <source>
        <dbReference type="SAM" id="SignalP"/>
    </source>
</evidence>
<sequence length="244" mass="25163">MTKSMLFLAASAVALAASPAFAQNQNVSMSGIVVDYSGEVSGDGDFSGATVEVSGTFGRDLEVSGASVEVDANVGEDLEASGGAVEVSGTVGGDAEISGGAVDIDLQVSGRSDISGGAIDVTRNSSFAGDVEISVGAMEFAGHAQSDLDIEFGDMDFTGQVDGVADFRGHNREGFFRRRDRSEVEISGTLASGGEICAHEVRFMDGAQVNGPLTVRADSEPEYASGFDASNVTYVDRDGERCRD</sequence>
<gene>
    <name evidence="2" type="ORF">V0U79_01035</name>
</gene>
<keyword evidence="1" id="KW-0732">Signal</keyword>
<evidence type="ECO:0000313" key="2">
    <source>
        <dbReference type="EMBL" id="MEE2524935.1"/>
    </source>
</evidence>
<reference evidence="2 3" key="1">
    <citation type="submission" date="2024-01" db="EMBL/GenBank/DDBJ databases">
        <title>Hyphobacterium bacterium isolated from marine sediment.</title>
        <authorList>
            <person name="Zhao S."/>
        </authorList>
    </citation>
    <scope>NUCLEOTIDE SEQUENCE [LARGE SCALE GENOMIC DNA]</scope>
    <source>
        <strain evidence="3">HN65</strain>
    </source>
</reference>
<comment type="caution">
    <text evidence="2">The sequence shown here is derived from an EMBL/GenBank/DDBJ whole genome shotgun (WGS) entry which is preliminary data.</text>
</comment>